<protein>
    <submittedName>
        <fullName evidence="3">Uncharacterized protein</fullName>
    </submittedName>
</protein>
<evidence type="ECO:0000256" key="2">
    <source>
        <dbReference type="SAM" id="Phobius"/>
    </source>
</evidence>
<reference evidence="3 4" key="1">
    <citation type="submission" date="2014-03" db="EMBL/GenBank/DDBJ databases">
        <title>The Genome Sequence of Plasmodium fragile nilgiri.</title>
        <authorList>
            <consortium name="The Broad Institute Genomics Platform"/>
            <consortium name="The Broad Institute Genome Sequencing Center for Infectious Disease"/>
            <person name="Neafsey D."/>
            <person name="Duraisingh M."/>
            <person name="Young S.K."/>
            <person name="Zeng Q."/>
            <person name="Gargeya S."/>
            <person name="Abouelleil A."/>
            <person name="Alvarado L."/>
            <person name="Chapman S.B."/>
            <person name="Gainer-Dewar J."/>
            <person name="Goldberg J."/>
            <person name="Griggs A."/>
            <person name="Gujja S."/>
            <person name="Hansen M."/>
            <person name="Howarth C."/>
            <person name="Imamovic A."/>
            <person name="Larimer J."/>
            <person name="Pearson M."/>
            <person name="Poon T.W."/>
            <person name="Priest M."/>
            <person name="Roberts A."/>
            <person name="Saif S."/>
            <person name="Shea T."/>
            <person name="Sykes S."/>
            <person name="Wortman J."/>
            <person name="Nusbaum C."/>
            <person name="Birren B."/>
        </authorList>
    </citation>
    <scope>NUCLEOTIDE SEQUENCE [LARGE SCALE GENOMIC DNA]</scope>
    <source>
        <strain evidence="4">nilgiri</strain>
    </source>
</reference>
<keyword evidence="4" id="KW-1185">Reference proteome</keyword>
<dbReference type="OrthoDB" id="384137at2759"/>
<evidence type="ECO:0000256" key="1">
    <source>
        <dbReference type="SAM" id="MobiDB-lite"/>
    </source>
</evidence>
<dbReference type="VEuPathDB" id="PlasmoDB:AK88_01153"/>
<proteinExistence type="predicted"/>
<sequence length="112" mass="13180">MERKRAESRGKHEDSFFEKNKDINKEELTLDELFTENITNECNQGDGADDPSSHVGKEENENVRKRQIGRKVKKVNSTNKFKEVRLYIFLVLLICLYSLLVVRPEFFVSREN</sequence>
<dbReference type="Proteomes" id="UP000054561">
    <property type="component" value="Unassembled WGS sequence"/>
</dbReference>
<keyword evidence="2" id="KW-0472">Membrane</keyword>
<evidence type="ECO:0000313" key="3">
    <source>
        <dbReference type="EMBL" id="KJP89273.1"/>
    </source>
</evidence>
<feature type="compositionally biased region" description="Basic and acidic residues" evidence="1">
    <location>
        <begin position="51"/>
        <end position="64"/>
    </location>
</feature>
<accession>A0A0D9QQS1</accession>
<organism evidence="3 4">
    <name type="scientific">Plasmodium fragile</name>
    <dbReference type="NCBI Taxonomy" id="5857"/>
    <lineage>
        <taxon>Eukaryota</taxon>
        <taxon>Sar</taxon>
        <taxon>Alveolata</taxon>
        <taxon>Apicomplexa</taxon>
        <taxon>Aconoidasida</taxon>
        <taxon>Haemosporida</taxon>
        <taxon>Plasmodiidae</taxon>
        <taxon>Plasmodium</taxon>
        <taxon>Plasmodium (Plasmodium)</taxon>
    </lineage>
</organism>
<evidence type="ECO:0000313" key="4">
    <source>
        <dbReference type="Proteomes" id="UP000054561"/>
    </source>
</evidence>
<dbReference type="EMBL" id="KQ001653">
    <property type="protein sequence ID" value="KJP89273.1"/>
    <property type="molecule type" value="Genomic_DNA"/>
</dbReference>
<gene>
    <name evidence="3" type="ORF">AK88_01153</name>
</gene>
<name>A0A0D9QQS1_PLAFR</name>
<dbReference type="GeneID" id="24266467"/>
<dbReference type="RefSeq" id="XP_012334212.1">
    <property type="nucleotide sequence ID" value="XM_012478789.1"/>
</dbReference>
<keyword evidence="2" id="KW-0812">Transmembrane</keyword>
<dbReference type="AlphaFoldDB" id="A0A0D9QQS1"/>
<feature type="transmembrane region" description="Helical" evidence="2">
    <location>
        <begin position="84"/>
        <end position="102"/>
    </location>
</feature>
<feature type="region of interest" description="Disordered" evidence="1">
    <location>
        <begin position="41"/>
        <end position="69"/>
    </location>
</feature>
<keyword evidence="2" id="KW-1133">Transmembrane helix</keyword>